<proteinExistence type="predicted"/>
<dbReference type="InterPro" id="IPR007487">
    <property type="entry name" value="ABC_transpt-TYRBP-like"/>
</dbReference>
<gene>
    <name evidence="2" type="ORF">AT727_05835</name>
</gene>
<dbReference type="Gene3D" id="3.40.50.2300">
    <property type="match status" value="2"/>
</dbReference>
<comment type="caution">
    <text evidence="2">The sequence shown here is derived from an EMBL/GenBank/DDBJ whole genome shotgun (WGS) entry which is preliminary data.</text>
</comment>
<evidence type="ECO:0000256" key="1">
    <source>
        <dbReference type="SAM" id="SignalP"/>
    </source>
</evidence>
<dbReference type="Pfam" id="PF04392">
    <property type="entry name" value="ABC_sub_bind"/>
    <property type="match status" value="1"/>
</dbReference>
<dbReference type="OrthoDB" id="9776955at2"/>
<dbReference type="EMBL" id="LOCK01000028">
    <property type="protein sequence ID" value="KTE91117.1"/>
    <property type="molecule type" value="Genomic_DNA"/>
</dbReference>
<dbReference type="InterPro" id="IPR028082">
    <property type="entry name" value="Peripla_BP_I"/>
</dbReference>
<dbReference type="SUPFAM" id="SSF53822">
    <property type="entry name" value="Periplasmic binding protein-like I"/>
    <property type="match status" value="1"/>
</dbReference>
<sequence length="341" mass="35475">MKKGSLKRMLGIGLSLVLALGLAGCGGTAPSTKETPQGAAQGSPEGKQVKIGIIQIVEHPALDAARQGFLDVLKAKGYEEGKNLKLEYKNAQNDQSMLNSIAQQFASSDLDLILAIATPSAQAMASATDEIPILITAVTDPVEAKLVDSMDKPGGNITGTTDMNPIKEQLDLLKKLVPDAKTVGVIYNAAEVNSEVQVRIVKQEAPALGLQIVEATVASSADVLQAAQSLIGKVNAIYVPTDNMVVSAAQSVVQVANENKIPLISGESSVVDAGGLGTIGINYTNLGAQTGEMALRILDGAKPADMSVEGQKNFDIVLNKEAIDLLGIKVPADIKSKATIK</sequence>
<dbReference type="PANTHER" id="PTHR35271:SF1">
    <property type="entry name" value="ABC TRANSPORTER, SUBSTRATE-BINDING LIPOPROTEIN"/>
    <property type="match status" value="1"/>
</dbReference>
<accession>A0A0W1JHP8</accession>
<feature type="signal peptide" evidence="1">
    <location>
        <begin position="1"/>
        <end position="29"/>
    </location>
</feature>
<evidence type="ECO:0000313" key="2">
    <source>
        <dbReference type="EMBL" id="KTE91117.1"/>
    </source>
</evidence>
<evidence type="ECO:0000313" key="3">
    <source>
        <dbReference type="Proteomes" id="UP000054623"/>
    </source>
</evidence>
<name>A0A0W1JHP8_DESHA</name>
<dbReference type="RefSeq" id="WP_058491417.1">
    <property type="nucleotide sequence ID" value="NZ_LOCK01000028.1"/>
</dbReference>
<dbReference type="PANTHER" id="PTHR35271">
    <property type="entry name" value="ABC TRANSPORTER, SUBSTRATE-BINDING LIPOPROTEIN-RELATED"/>
    <property type="match status" value="1"/>
</dbReference>
<dbReference type="Proteomes" id="UP000054623">
    <property type="component" value="Unassembled WGS sequence"/>
</dbReference>
<keyword evidence="1" id="KW-0732">Signal</keyword>
<dbReference type="PROSITE" id="PS51257">
    <property type="entry name" value="PROKAR_LIPOPROTEIN"/>
    <property type="match status" value="1"/>
</dbReference>
<feature type="chain" id="PRO_5039538692" evidence="1">
    <location>
        <begin position="30"/>
        <end position="341"/>
    </location>
</feature>
<organism evidence="2 3">
    <name type="scientific">Desulfitobacterium hafniense</name>
    <name type="common">Desulfitobacterium frappieri</name>
    <dbReference type="NCBI Taxonomy" id="49338"/>
    <lineage>
        <taxon>Bacteria</taxon>
        <taxon>Bacillati</taxon>
        <taxon>Bacillota</taxon>
        <taxon>Clostridia</taxon>
        <taxon>Eubacteriales</taxon>
        <taxon>Desulfitobacteriaceae</taxon>
        <taxon>Desulfitobacterium</taxon>
    </lineage>
</organism>
<dbReference type="CDD" id="cd06325">
    <property type="entry name" value="PBP1_ABC_unchar_transporter"/>
    <property type="match status" value="1"/>
</dbReference>
<reference evidence="2 3" key="1">
    <citation type="submission" date="2015-12" db="EMBL/GenBank/DDBJ databases">
        <title>Draft Genome Sequence of Desulfitobacterium hafniense Strain DH, a Sulfate-reducing Bacterium Isolated from Paddy Soils.</title>
        <authorList>
            <person name="Bao P."/>
            <person name="Zhang X."/>
            <person name="Li G."/>
        </authorList>
    </citation>
    <scope>NUCLEOTIDE SEQUENCE [LARGE SCALE GENOMIC DNA]</scope>
    <source>
        <strain evidence="2 3">DH</strain>
    </source>
</reference>
<dbReference type="AlphaFoldDB" id="A0A0W1JHP8"/>
<protein>
    <submittedName>
        <fullName evidence="2">Sugar ABC transporter substrate-binding protein</fullName>
    </submittedName>
</protein>